<proteinExistence type="predicted"/>
<dbReference type="AlphaFoldDB" id="A0A7K9VMN2"/>
<accession>A0A7K9VMN2</accession>
<feature type="non-terminal residue" evidence="2">
    <location>
        <position position="114"/>
    </location>
</feature>
<protein>
    <submittedName>
        <fullName evidence="2">CCD81 protein</fullName>
    </submittedName>
</protein>
<dbReference type="Proteomes" id="UP000567872">
    <property type="component" value="Unassembled WGS sequence"/>
</dbReference>
<dbReference type="Pfam" id="PF18289">
    <property type="entry name" value="HU-CCDC81_euk_2"/>
    <property type="match status" value="1"/>
</dbReference>
<name>A0A7K9VMN2_ANSSE</name>
<feature type="non-terminal residue" evidence="2">
    <location>
        <position position="1"/>
    </location>
</feature>
<organism evidence="2 3">
    <name type="scientific">Anseranas semipalmata</name>
    <name type="common">Magpie goose</name>
    <name type="synonym">Anas semipalmata</name>
    <dbReference type="NCBI Taxonomy" id="8851"/>
    <lineage>
        <taxon>Eukaryota</taxon>
        <taxon>Metazoa</taxon>
        <taxon>Chordata</taxon>
        <taxon>Craniata</taxon>
        <taxon>Vertebrata</taxon>
        <taxon>Euteleostomi</taxon>
        <taxon>Archelosauria</taxon>
        <taxon>Archosauria</taxon>
        <taxon>Dinosauria</taxon>
        <taxon>Saurischia</taxon>
        <taxon>Theropoda</taxon>
        <taxon>Coelurosauria</taxon>
        <taxon>Aves</taxon>
        <taxon>Neognathae</taxon>
        <taxon>Galloanserae</taxon>
        <taxon>Anseriformes</taxon>
        <taxon>Anseranatidae</taxon>
        <taxon>Anseranas</taxon>
    </lineage>
</organism>
<evidence type="ECO:0000259" key="1">
    <source>
        <dbReference type="Pfam" id="PF18289"/>
    </source>
</evidence>
<keyword evidence="3" id="KW-1185">Reference proteome</keyword>
<dbReference type="InterPro" id="IPR040673">
    <property type="entry name" value="CCDC81_HU_dom_2"/>
</dbReference>
<reference evidence="2 3" key="1">
    <citation type="submission" date="2019-09" db="EMBL/GenBank/DDBJ databases">
        <title>Bird 10,000 Genomes (B10K) Project - Family phase.</title>
        <authorList>
            <person name="Zhang G."/>
        </authorList>
    </citation>
    <scope>NUCLEOTIDE SEQUENCE [LARGE SCALE GENOMIC DNA]</scope>
    <source>
        <strain evidence="2">B10K-DU-001-57</strain>
        <tissue evidence="2">Muscle</tissue>
    </source>
</reference>
<evidence type="ECO:0000313" key="2">
    <source>
        <dbReference type="EMBL" id="NXI73898.1"/>
    </source>
</evidence>
<dbReference type="PANTHER" id="PTHR14362">
    <property type="entry name" value="COILED-COIL DOMAIN-CONTAINING PROTEIN 81"/>
    <property type="match status" value="1"/>
</dbReference>
<gene>
    <name evidence="2" type="primary">Ccdc81_4</name>
    <name evidence="2" type="ORF">ANSSEM_R11967</name>
</gene>
<comment type="caution">
    <text evidence="2">The sequence shown here is derived from an EMBL/GenBank/DDBJ whole genome shotgun (WGS) entry which is preliminary data.</text>
</comment>
<feature type="domain" description="CCDC81 HU" evidence="1">
    <location>
        <begin position="5"/>
        <end position="77"/>
    </location>
</feature>
<dbReference type="OrthoDB" id="9115270at2759"/>
<dbReference type="EMBL" id="VXAA01006998">
    <property type="protein sequence ID" value="NXI73898.1"/>
    <property type="molecule type" value="Genomic_DNA"/>
</dbReference>
<dbReference type="InterPro" id="IPR026295">
    <property type="entry name" value="CCD81"/>
</dbReference>
<evidence type="ECO:0000313" key="3">
    <source>
        <dbReference type="Proteomes" id="UP000567872"/>
    </source>
</evidence>
<dbReference type="GO" id="GO:0005815">
    <property type="term" value="C:microtubule organizing center"/>
    <property type="evidence" value="ECO:0007669"/>
    <property type="project" value="TreeGrafter"/>
</dbReference>
<sequence>GHKELEPLKYAEVATAASVSWKKAEGCVRRTTSLISRCLGKGENIALVLRDVGVLLLEGTRVEMKFYYDFLEKLSGKENLEKAFFKVPHLMDMVVSPVTAVASLASSGRVIVFP</sequence>
<dbReference type="PANTHER" id="PTHR14362:SF2">
    <property type="entry name" value="COILED-COIL DOMAIN-CONTAINING PROTEIN 81"/>
    <property type="match status" value="1"/>
</dbReference>